<dbReference type="EMBL" id="JANRMS010000245">
    <property type="protein sequence ID" value="KAJ3543414.1"/>
    <property type="molecule type" value="Genomic_DNA"/>
</dbReference>
<evidence type="ECO:0000313" key="1">
    <source>
        <dbReference type="EMBL" id="KAJ3543414.1"/>
    </source>
</evidence>
<evidence type="ECO:0000313" key="2">
    <source>
        <dbReference type="Proteomes" id="UP001148629"/>
    </source>
</evidence>
<comment type="caution">
    <text evidence="1">The sequence shown here is derived from an EMBL/GenBank/DDBJ whole genome shotgun (WGS) entry which is preliminary data.</text>
</comment>
<reference evidence="1" key="1">
    <citation type="submission" date="2022-08" db="EMBL/GenBank/DDBJ databases">
        <title>Genome Sequence of Fusarium decemcellulare.</title>
        <authorList>
            <person name="Buettner E."/>
        </authorList>
    </citation>
    <scope>NUCLEOTIDE SEQUENCE</scope>
    <source>
        <strain evidence="1">Babe19</strain>
    </source>
</reference>
<organism evidence="1 2">
    <name type="scientific">Fusarium decemcellulare</name>
    <dbReference type="NCBI Taxonomy" id="57161"/>
    <lineage>
        <taxon>Eukaryota</taxon>
        <taxon>Fungi</taxon>
        <taxon>Dikarya</taxon>
        <taxon>Ascomycota</taxon>
        <taxon>Pezizomycotina</taxon>
        <taxon>Sordariomycetes</taxon>
        <taxon>Hypocreomycetidae</taxon>
        <taxon>Hypocreales</taxon>
        <taxon>Nectriaceae</taxon>
        <taxon>Fusarium</taxon>
        <taxon>Fusarium decemcellulare species complex</taxon>
    </lineage>
</organism>
<sequence length="218" mass="24662">MFYKRERTPDCTTPHTYEMEQVEQVSGGRIVVLNGFPGSGKSTILTQVKELLPAKTTCLLDNHLLIDPVAAVIPERSDEHHELRKIIRAPVFKKLGELAEQGHTVLMTACLGDNNEKDLAFLQEHLDMVRGTFVPMYWINVHCNQTALEKRLVMPERHQGSKSKLTDVGTLRALIRQHHLIEPCKADEVSARLFVENLDVSGPVFHSVDRVMKMVGFQ</sequence>
<proteinExistence type="predicted"/>
<protein>
    <submittedName>
        <fullName evidence="1">Uncharacterized protein</fullName>
    </submittedName>
</protein>
<gene>
    <name evidence="1" type="ORF">NM208_g3592</name>
</gene>
<accession>A0ACC1SNS7</accession>
<name>A0ACC1SNS7_9HYPO</name>
<keyword evidence="2" id="KW-1185">Reference proteome</keyword>
<dbReference type="Proteomes" id="UP001148629">
    <property type="component" value="Unassembled WGS sequence"/>
</dbReference>